<accession>A0A1M6DHL6</accession>
<dbReference type="Pfam" id="PF05673">
    <property type="entry name" value="DUF815"/>
    <property type="match status" value="1"/>
</dbReference>
<dbReference type="PANTHER" id="PTHR42935:SF1">
    <property type="entry name" value="SLR0930 PROTEIN"/>
    <property type="match status" value="1"/>
</dbReference>
<dbReference type="Gene3D" id="3.40.50.300">
    <property type="entry name" value="P-loop containing nucleotide triphosphate hydrolases"/>
    <property type="match status" value="1"/>
</dbReference>
<evidence type="ECO:0000313" key="2">
    <source>
        <dbReference type="Proteomes" id="UP000184171"/>
    </source>
</evidence>
<keyword evidence="2" id="KW-1185">Reference proteome</keyword>
<dbReference type="RefSeq" id="WP_072905591.1">
    <property type="nucleotide sequence ID" value="NZ_FQZT01000002.1"/>
</dbReference>
<reference evidence="1 2" key="1">
    <citation type="submission" date="2016-11" db="EMBL/GenBank/DDBJ databases">
        <authorList>
            <person name="Jaros S."/>
            <person name="Januszkiewicz K."/>
            <person name="Wedrychowicz H."/>
        </authorList>
    </citation>
    <scope>NUCLEOTIDE SEQUENCE [LARGE SCALE GENOMIC DNA]</scope>
    <source>
        <strain evidence="1 2">DSM 5091</strain>
    </source>
</reference>
<dbReference type="InterPro" id="IPR008533">
    <property type="entry name" value="DUF815"/>
</dbReference>
<dbReference type="AlphaFoldDB" id="A0A1M6DHL6"/>
<protein>
    <submittedName>
        <fullName evidence="1">Uncharacterized protein</fullName>
    </submittedName>
</protein>
<dbReference type="Proteomes" id="UP000184171">
    <property type="component" value="Unassembled WGS sequence"/>
</dbReference>
<dbReference type="SUPFAM" id="SSF52540">
    <property type="entry name" value="P-loop containing nucleoside triphosphate hydrolases"/>
    <property type="match status" value="1"/>
</dbReference>
<dbReference type="STRING" id="1122189.SAMN02745165_00683"/>
<proteinExistence type="predicted"/>
<name>A0A1M6DHL6_MALRU</name>
<gene>
    <name evidence="1" type="ORF">SAMN02745165_00683</name>
</gene>
<sequence length="254" mass="29154">MQLDWTTTYAAIWRQRKEYLRPVKNCDPVSLQDLLGIEEQQQKLQENTERFLNGEAANNALLWGARGTGKSSLVKAIFNAYVDQGLRLIEVDKDDLIYLPEIVDEIRDLPQKFIIFCDDLSFSEEERNYKHLKSVLEGSVEVSPSNVLLYATSNRRHLLPEMAKENLGTKVVDGELHYTDAVEEKISLSDRFGLWLSFYPGTMDQYLAIVDSLFSDYSGDRKKLHEAAKLFALARATHSGRTARQFFQSYSTDR</sequence>
<dbReference type="EMBL" id="FQZT01000002">
    <property type="protein sequence ID" value="SHI72670.1"/>
    <property type="molecule type" value="Genomic_DNA"/>
</dbReference>
<dbReference type="InterPro" id="IPR027417">
    <property type="entry name" value="P-loop_NTPase"/>
</dbReference>
<dbReference type="PANTHER" id="PTHR42935">
    <property type="entry name" value="SLR0930 PROTEIN"/>
    <property type="match status" value="1"/>
</dbReference>
<dbReference type="OrthoDB" id="9812140at2"/>
<evidence type="ECO:0000313" key="1">
    <source>
        <dbReference type="EMBL" id="SHI72670.1"/>
    </source>
</evidence>
<organism evidence="1 2">
    <name type="scientific">Malonomonas rubra DSM 5091</name>
    <dbReference type="NCBI Taxonomy" id="1122189"/>
    <lineage>
        <taxon>Bacteria</taxon>
        <taxon>Pseudomonadati</taxon>
        <taxon>Thermodesulfobacteriota</taxon>
        <taxon>Desulfuromonadia</taxon>
        <taxon>Desulfuromonadales</taxon>
        <taxon>Geopsychrobacteraceae</taxon>
        <taxon>Malonomonas</taxon>
    </lineage>
</organism>